<sequence length="885" mass="97467">MKTQFKLGLTALAVAQCLNISIASAQEVADVDKQADIDETEVITVRGFGSTLTRSLQHKKLADSTVEIISTDDLGQLPDVTITDALARLPGIAADRDRGNASQISIRGMGPRLNLATMNGREIVSGEPSRSVRFEQFPAELISSVEVFKSPLASNIEGGISGLVNMQFVEPLTKDQRSVNISGHLMDYPLADDIPTADSQGYRANFSYIDPISDTFGIAFGVAVQDQPSLQKDVTSWEYNNVQAEQGDVNGNGISEAAPWGAQTATKGGDNQRVGAMTVLQWLPNESLELKYDLFYSKFDIEEREDQIWFDGWGNWGGLNNWNVSNASNPPQIITKPDGSEQIVSGGMLWGGSHTANNSTWFQKNELVSTGLNAEWLGDVWKVNADIGYSEASITSRWVNIQSWYWDADADANGMDYSWDTTTDRLSIGTGYDISDATDYGLNYMQVDNDRLLEDEMITAKLDFARPVEWGIIDAMSFGGRWTDREKDNDVVSWQQSVANSSANVDAFTYELGEGYDVPALYSIRNWSEVAQEAFGGIDNRNQHTQTNADILNSWNVQETNTALYVQFNLLGEIGGISYTGNVGVRYISTESTSSGFQQADGGELTAVSIDHDYSEVLPALNLRFDITEDSQIRFGLSRAISRPPLIEMRTGLQLNTSSTVNTASGGNPQLNPFIADQVDLGYEYFFAEDAALTVSLFFKDLKSHVGAATDTLNINGESYQFTGPVNGDGGQIRGVEVMYQQAFNMLPEPFDGLGIYTNYSYTDTNVTEFEPENNPLTMGGLSKNVGSLTLWYYKAGIDAKVSYNYRSAYTSVGSWDPGAVFTIDDEATVDASIAYEVTENLKVMLQGQNLTNEASTSYFDNDPTRPRQYAEWGRRYLLGFQYAM</sequence>
<dbReference type="AlphaFoldDB" id="A0A126PV58"/>
<dbReference type="InterPro" id="IPR036942">
    <property type="entry name" value="Beta-barrel_TonB_sf"/>
</dbReference>
<evidence type="ECO:0000259" key="11">
    <source>
        <dbReference type="Pfam" id="PF00593"/>
    </source>
</evidence>
<dbReference type="GO" id="GO:0009279">
    <property type="term" value="C:cell outer membrane"/>
    <property type="evidence" value="ECO:0007669"/>
    <property type="project" value="UniProtKB-SubCell"/>
</dbReference>
<dbReference type="Pfam" id="PF00593">
    <property type="entry name" value="TonB_dep_Rec_b-barrel"/>
    <property type="match status" value="1"/>
</dbReference>
<keyword evidence="6 8" id="KW-0472">Membrane</keyword>
<evidence type="ECO:0000256" key="1">
    <source>
        <dbReference type="ARBA" id="ARBA00004571"/>
    </source>
</evidence>
<name>A0A126PV58_ALTMA</name>
<keyword evidence="3 8" id="KW-1134">Transmembrane beta strand</keyword>
<reference evidence="13 14" key="1">
    <citation type="submission" date="2015-12" db="EMBL/GenBank/DDBJ databases">
        <authorList>
            <person name="Shamseldin A."/>
            <person name="Moawad H."/>
            <person name="Abd El-Rahim W.M."/>
            <person name="Sadowsky M.J."/>
        </authorList>
    </citation>
    <scope>NUCLEOTIDE SEQUENCE [LARGE SCALE GENOMIC DNA]</scope>
    <source>
        <strain evidence="13 14">D7</strain>
    </source>
</reference>
<evidence type="ECO:0000256" key="4">
    <source>
        <dbReference type="ARBA" id="ARBA00022692"/>
    </source>
</evidence>
<evidence type="ECO:0000313" key="13">
    <source>
        <dbReference type="EMBL" id="AMJ96883.1"/>
    </source>
</evidence>
<dbReference type="InterPro" id="IPR012910">
    <property type="entry name" value="Plug_dom"/>
</dbReference>
<dbReference type="InterPro" id="IPR010104">
    <property type="entry name" value="TonB_rcpt_bac"/>
</dbReference>
<evidence type="ECO:0000256" key="6">
    <source>
        <dbReference type="ARBA" id="ARBA00023136"/>
    </source>
</evidence>
<organism evidence="13 14">
    <name type="scientific">Alteromonas macleodii</name>
    <name type="common">Pseudoalteromonas macleodii</name>
    <dbReference type="NCBI Taxonomy" id="28108"/>
    <lineage>
        <taxon>Bacteria</taxon>
        <taxon>Pseudomonadati</taxon>
        <taxon>Pseudomonadota</taxon>
        <taxon>Gammaproteobacteria</taxon>
        <taxon>Alteromonadales</taxon>
        <taxon>Alteromonadaceae</taxon>
        <taxon>Alteromonas/Salinimonas group</taxon>
        <taxon>Alteromonas</taxon>
    </lineage>
</organism>
<evidence type="ECO:0000256" key="5">
    <source>
        <dbReference type="ARBA" id="ARBA00023077"/>
    </source>
</evidence>
<gene>
    <name evidence="13" type="ORF">AVL55_01030</name>
</gene>
<keyword evidence="2 8" id="KW-0813">Transport</keyword>
<protein>
    <submittedName>
        <fullName evidence="13">Ligand-gated channel protein</fullName>
    </submittedName>
</protein>
<dbReference type="NCBIfam" id="TIGR01782">
    <property type="entry name" value="TonB-Xanth-Caul"/>
    <property type="match status" value="1"/>
</dbReference>
<evidence type="ECO:0000256" key="8">
    <source>
        <dbReference type="PROSITE-ProRule" id="PRU01360"/>
    </source>
</evidence>
<comment type="similarity">
    <text evidence="8 9">Belongs to the TonB-dependent receptor family.</text>
</comment>
<evidence type="ECO:0000256" key="2">
    <source>
        <dbReference type="ARBA" id="ARBA00022448"/>
    </source>
</evidence>
<proteinExistence type="inferred from homology"/>
<evidence type="ECO:0000313" key="14">
    <source>
        <dbReference type="Proteomes" id="UP000063991"/>
    </source>
</evidence>
<dbReference type="Gene3D" id="2.170.130.10">
    <property type="entry name" value="TonB-dependent receptor, plug domain"/>
    <property type="match status" value="1"/>
</dbReference>
<dbReference type="EMBL" id="CP014323">
    <property type="protein sequence ID" value="AMJ96883.1"/>
    <property type="molecule type" value="Genomic_DNA"/>
</dbReference>
<evidence type="ECO:0000256" key="10">
    <source>
        <dbReference type="SAM" id="SignalP"/>
    </source>
</evidence>
<dbReference type="Proteomes" id="UP000063991">
    <property type="component" value="Chromosome"/>
</dbReference>
<keyword evidence="7 8" id="KW-0998">Cell outer membrane</keyword>
<comment type="subcellular location">
    <subcellularLocation>
        <location evidence="1 8">Cell outer membrane</location>
        <topology evidence="1 8">Multi-pass membrane protein</topology>
    </subcellularLocation>
</comment>
<dbReference type="RefSeq" id="WP_061093981.1">
    <property type="nucleotide sequence ID" value="NZ_CP014323.1"/>
</dbReference>
<evidence type="ECO:0000256" key="7">
    <source>
        <dbReference type="ARBA" id="ARBA00023237"/>
    </source>
</evidence>
<evidence type="ECO:0000256" key="3">
    <source>
        <dbReference type="ARBA" id="ARBA00022452"/>
    </source>
</evidence>
<dbReference type="Pfam" id="PF07715">
    <property type="entry name" value="Plug"/>
    <property type="match status" value="1"/>
</dbReference>
<feature type="chain" id="PRO_5007272289" evidence="10">
    <location>
        <begin position="26"/>
        <end position="885"/>
    </location>
</feature>
<keyword evidence="10" id="KW-0732">Signal</keyword>
<dbReference type="InterPro" id="IPR037066">
    <property type="entry name" value="Plug_dom_sf"/>
</dbReference>
<dbReference type="InterPro" id="IPR039426">
    <property type="entry name" value="TonB-dep_rcpt-like"/>
</dbReference>
<dbReference type="SUPFAM" id="SSF56935">
    <property type="entry name" value="Porins"/>
    <property type="match status" value="1"/>
</dbReference>
<feature type="domain" description="TonB-dependent receptor plug" evidence="12">
    <location>
        <begin position="63"/>
        <end position="155"/>
    </location>
</feature>
<evidence type="ECO:0000256" key="9">
    <source>
        <dbReference type="RuleBase" id="RU003357"/>
    </source>
</evidence>
<dbReference type="OrthoDB" id="8727862at2"/>
<accession>A0A126PV58</accession>
<dbReference type="Gene3D" id="2.40.170.20">
    <property type="entry name" value="TonB-dependent receptor, beta-barrel domain"/>
    <property type="match status" value="1"/>
</dbReference>
<feature type="domain" description="TonB-dependent receptor-like beta-barrel" evidence="11">
    <location>
        <begin position="406"/>
        <end position="851"/>
    </location>
</feature>
<dbReference type="InterPro" id="IPR000531">
    <property type="entry name" value="Beta-barrel_TonB"/>
</dbReference>
<dbReference type="PANTHER" id="PTHR40980">
    <property type="entry name" value="PLUG DOMAIN-CONTAINING PROTEIN"/>
    <property type="match status" value="1"/>
</dbReference>
<keyword evidence="5 9" id="KW-0798">TonB box</keyword>
<keyword evidence="4 8" id="KW-0812">Transmembrane</keyword>
<dbReference type="CDD" id="cd01347">
    <property type="entry name" value="ligand_gated_channel"/>
    <property type="match status" value="1"/>
</dbReference>
<dbReference type="PROSITE" id="PS52016">
    <property type="entry name" value="TONB_DEPENDENT_REC_3"/>
    <property type="match status" value="1"/>
</dbReference>
<feature type="signal peptide" evidence="10">
    <location>
        <begin position="1"/>
        <end position="25"/>
    </location>
</feature>
<dbReference type="PANTHER" id="PTHR40980:SF3">
    <property type="entry name" value="TONB-DEPENDENT RECEPTOR-LIKE BETA-BARREL DOMAIN-CONTAINING PROTEIN"/>
    <property type="match status" value="1"/>
</dbReference>
<evidence type="ECO:0000259" key="12">
    <source>
        <dbReference type="Pfam" id="PF07715"/>
    </source>
</evidence>